<reference evidence="1 2" key="1">
    <citation type="submission" date="2024-02" db="EMBL/GenBank/DDBJ databases">
        <title>A draft genome for the cacao thread blight pathogen Marasmius crinis-equi.</title>
        <authorList>
            <person name="Cohen S.P."/>
            <person name="Baruah I.K."/>
            <person name="Amoako-Attah I."/>
            <person name="Bukari Y."/>
            <person name="Meinhardt L.W."/>
            <person name="Bailey B.A."/>
        </authorList>
    </citation>
    <scope>NUCLEOTIDE SEQUENCE [LARGE SCALE GENOMIC DNA]</scope>
    <source>
        <strain evidence="1 2">GH-76</strain>
    </source>
</reference>
<dbReference type="Proteomes" id="UP001465976">
    <property type="component" value="Unassembled WGS sequence"/>
</dbReference>
<evidence type="ECO:0000313" key="2">
    <source>
        <dbReference type="Proteomes" id="UP001465976"/>
    </source>
</evidence>
<evidence type="ECO:0000313" key="1">
    <source>
        <dbReference type="EMBL" id="KAL0568963.1"/>
    </source>
</evidence>
<dbReference type="EMBL" id="JBAHYK010001221">
    <property type="protein sequence ID" value="KAL0568963.1"/>
    <property type="molecule type" value="Genomic_DNA"/>
</dbReference>
<protein>
    <submittedName>
        <fullName evidence="1">Uncharacterized protein</fullName>
    </submittedName>
</protein>
<accession>A0ABR3F181</accession>
<keyword evidence="2" id="KW-1185">Reference proteome</keyword>
<dbReference type="Pfam" id="PF18758">
    <property type="entry name" value="KDZ"/>
    <property type="match status" value="1"/>
</dbReference>
<dbReference type="InterPro" id="IPR040521">
    <property type="entry name" value="KDZ"/>
</dbReference>
<sequence length="116" mass="12956">MKRHPYEEWLKENETLADKEDEISSCVPLQAVEKQNSKFSKGLRYTGVAAVVCGRSDSIVQVVNLNKGERYSSMDYLFGMALQIWGGDPLASPLLRHLVPVVSEPGKTTTPLANRY</sequence>
<proteinExistence type="predicted"/>
<name>A0ABR3F181_9AGAR</name>
<gene>
    <name evidence="1" type="ORF">V5O48_013006</name>
</gene>
<organism evidence="1 2">
    <name type="scientific">Marasmius crinis-equi</name>
    <dbReference type="NCBI Taxonomy" id="585013"/>
    <lineage>
        <taxon>Eukaryota</taxon>
        <taxon>Fungi</taxon>
        <taxon>Dikarya</taxon>
        <taxon>Basidiomycota</taxon>
        <taxon>Agaricomycotina</taxon>
        <taxon>Agaricomycetes</taxon>
        <taxon>Agaricomycetidae</taxon>
        <taxon>Agaricales</taxon>
        <taxon>Marasmiineae</taxon>
        <taxon>Marasmiaceae</taxon>
        <taxon>Marasmius</taxon>
    </lineage>
</organism>
<comment type="caution">
    <text evidence="1">The sequence shown here is derived from an EMBL/GenBank/DDBJ whole genome shotgun (WGS) entry which is preliminary data.</text>
</comment>